<dbReference type="RefSeq" id="WP_243797875.1">
    <property type="nucleotide sequence ID" value="NZ_CP094669.1"/>
</dbReference>
<proteinExistence type="predicted"/>
<reference evidence="1 2" key="1">
    <citation type="submission" date="2022-03" db="EMBL/GenBank/DDBJ databases">
        <title>Hymenobactersp. isolated from the air.</title>
        <authorList>
            <person name="Won M."/>
            <person name="Kwon S.-W."/>
        </authorList>
    </citation>
    <scope>NUCLEOTIDE SEQUENCE [LARGE SCALE GENOMIC DNA]</scope>
    <source>
        <strain evidence="1 2">KACC 21982</strain>
    </source>
</reference>
<evidence type="ECO:0000313" key="2">
    <source>
        <dbReference type="Proteomes" id="UP000831113"/>
    </source>
</evidence>
<organism evidence="1 2">
    <name type="scientific">Hymenobacter tibetensis</name>
    <dbReference type="NCBI Taxonomy" id="497967"/>
    <lineage>
        <taxon>Bacteria</taxon>
        <taxon>Pseudomonadati</taxon>
        <taxon>Bacteroidota</taxon>
        <taxon>Cytophagia</taxon>
        <taxon>Cytophagales</taxon>
        <taxon>Hymenobacteraceae</taxon>
        <taxon>Hymenobacter</taxon>
    </lineage>
</organism>
<dbReference type="EMBL" id="CP094669">
    <property type="protein sequence ID" value="UOG74474.1"/>
    <property type="molecule type" value="Genomic_DNA"/>
</dbReference>
<protein>
    <recommendedName>
        <fullName evidence="3">HEPN domain-containing protein</fullName>
    </recommendedName>
</protein>
<evidence type="ECO:0000313" key="1">
    <source>
        <dbReference type="EMBL" id="UOG74474.1"/>
    </source>
</evidence>
<gene>
    <name evidence="1" type="ORF">MTX78_20430</name>
</gene>
<evidence type="ECO:0008006" key="3">
    <source>
        <dbReference type="Google" id="ProtNLM"/>
    </source>
</evidence>
<accession>A0ABY4CZS4</accession>
<sequence>MEKLRVGAAFSKYKPDTRAAPFTVHYTMTALRLKHALLEAKIVFKQRELVKLRH</sequence>
<keyword evidence="2" id="KW-1185">Reference proteome</keyword>
<name>A0ABY4CZS4_9BACT</name>
<dbReference type="Proteomes" id="UP000831113">
    <property type="component" value="Chromosome"/>
</dbReference>